<dbReference type="EMBL" id="VSSQ01013166">
    <property type="protein sequence ID" value="MPM50878.1"/>
    <property type="molecule type" value="Genomic_DNA"/>
</dbReference>
<reference evidence="1" key="1">
    <citation type="submission" date="2019-08" db="EMBL/GenBank/DDBJ databases">
        <authorList>
            <person name="Kucharzyk K."/>
            <person name="Murdoch R.W."/>
            <person name="Higgins S."/>
            <person name="Loffler F."/>
        </authorList>
    </citation>
    <scope>NUCLEOTIDE SEQUENCE</scope>
</reference>
<sequence>MEDFIGPLKKAVTLVTEEKIDSIVNPADVMNQWQGAWMTQMGKMELTQKGASITGSIIQDNAVYTVEGTISNGVFKGSYLVPSATGGFGDIVSFDMDISADGRSISFKSIGAGAKLKSLNGTKAIKQ</sequence>
<gene>
    <name evidence="1" type="ORF">SDC9_97624</name>
</gene>
<dbReference type="AlphaFoldDB" id="A0A645ADV6"/>
<evidence type="ECO:0000313" key="1">
    <source>
        <dbReference type="EMBL" id="MPM50878.1"/>
    </source>
</evidence>
<proteinExistence type="predicted"/>
<accession>A0A645ADV6</accession>
<comment type="caution">
    <text evidence="1">The sequence shown here is derived from an EMBL/GenBank/DDBJ whole genome shotgun (WGS) entry which is preliminary data.</text>
</comment>
<protein>
    <submittedName>
        <fullName evidence="1">Uncharacterized protein</fullName>
    </submittedName>
</protein>
<name>A0A645ADV6_9ZZZZ</name>
<organism evidence="1">
    <name type="scientific">bioreactor metagenome</name>
    <dbReference type="NCBI Taxonomy" id="1076179"/>
    <lineage>
        <taxon>unclassified sequences</taxon>
        <taxon>metagenomes</taxon>
        <taxon>ecological metagenomes</taxon>
    </lineage>
</organism>